<evidence type="ECO:0000313" key="5">
    <source>
        <dbReference type="Proteomes" id="UP000054709"/>
    </source>
</evidence>
<dbReference type="PANTHER" id="PTHR43377:SF1">
    <property type="entry name" value="BILIVERDIN REDUCTASE A"/>
    <property type="match status" value="1"/>
</dbReference>
<comment type="similarity">
    <text evidence="1">Belongs to the Gfo/Idh/MocA family.</text>
</comment>
<evidence type="ECO:0000259" key="2">
    <source>
        <dbReference type="Pfam" id="PF01408"/>
    </source>
</evidence>
<comment type="caution">
    <text evidence="4">The sequence shown here is derived from an EMBL/GenBank/DDBJ whole genome shotgun (WGS) entry which is preliminary data.</text>
</comment>
<dbReference type="SUPFAM" id="SSF55347">
    <property type="entry name" value="Glyceraldehyde-3-phosphate dehydrogenase-like, C-terminal domain"/>
    <property type="match status" value="1"/>
</dbReference>
<dbReference type="OrthoDB" id="9815825at2"/>
<dbReference type="AlphaFoldDB" id="A0A0W1AZX0"/>
<dbReference type="Pfam" id="PF02894">
    <property type="entry name" value="GFO_IDH_MocA_C"/>
    <property type="match status" value="1"/>
</dbReference>
<keyword evidence="5" id="KW-1185">Reference proteome</keyword>
<dbReference type="InterPro" id="IPR004104">
    <property type="entry name" value="Gfo/Idh/MocA-like_OxRdtase_C"/>
</dbReference>
<dbReference type="InterPro" id="IPR036291">
    <property type="entry name" value="NAD(P)-bd_dom_sf"/>
</dbReference>
<dbReference type="EMBL" id="LCZJ02000019">
    <property type="protein sequence ID" value="KTD86841.1"/>
    <property type="molecule type" value="Genomic_DNA"/>
</dbReference>
<dbReference type="Proteomes" id="UP000054709">
    <property type="component" value="Unassembled WGS sequence"/>
</dbReference>
<dbReference type="SUPFAM" id="SSF51735">
    <property type="entry name" value="NAD(P)-binding Rossmann-fold domains"/>
    <property type="match status" value="1"/>
</dbReference>
<evidence type="ECO:0000259" key="3">
    <source>
        <dbReference type="Pfam" id="PF02894"/>
    </source>
</evidence>
<dbReference type="Gene3D" id="3.40.50.720">
    <property type="entry name" value="NAD(P)-binding Rossmann-like Domain"/>
    <property type="match status" value="1"/>
</dbReference>
<dbReference type="InterPro" id="IPR000683">
    <property type="entry name" value="Gfo/Idh/MocA-like_OxRdtase_N"/>
</dbReference>
<sequence length="359" mass="40117">MNLKKENKLLNIGVLGCGQISQAAHFDAIRRSRNAHLYAICDVDEYLLQRMNAIYEPDKVYTDYDQMLSDPSVDAIVIGIADQFHVEAAKQAVRAGKHVLVEKPLGVTIEEVEELKELVDRTDLKVQVGNMKRFDPGIAAAKEFVDHEMGEIIGLKAWYCDSTYRYTVTENVQPVIISGKNVKRPIGDPKANKERYYILGHGSHLFDTARYLGGNIVSVKAWNTQKFGAYCWFITAEFESGFVAQLDLTIAVRMDWHEGFQIYGEFGSVVGKTYNPWTLKSSDVEIFKASDNSYHRPLGADGHFYRLQIEGFTDSILLNKPGVGATIEDGIATMRAMLAVEESVKTGNTIYLSDVSGPL</sequence>
<dbReference type="Pfam" id="PF01408">
    <property type="entry name" value="GFO_IDH_MocA"/>
    <property type="match status" value="1"/>
</dbReference>
<dbReference type="InterPro" id="IPR051450">
    <property type="entry name" value="Gfo/Idh/MocA_Oxidoreductases"/>
</dbReference>
<accession>A0A0W1AZX0</accession>
<protein>
    <submittedName>
        <fullName evidence="4">Oxidoreductase</fullName>
    </submittedName>
</protein>
<proteinExistence type="inferred from homology"/>
<dbReference type="GO" id="GO:0000166">
    <property type="term" value="F:nucleotide binding"/>
    <property type="evidence" value="ECO:0007669"/>
    <property type="project" value="InterPro"/>
</dbReference>
<dbReference type="PANTHER" id="PTHR43377">
    <property type="entry name" value="BILIVERDIN REDUCTASE A"/>
    <property type="match status" value="1"/>
</dbReference>
<evidence type="ECO:0000313" key="4">
    <source>
        <dbReference type="EMBL" id="KTD86841.1"/>
    </source>
</evidence>
<reference evidence="4 5" key="1">
    <citation type="journal article" date="2015" name="Int. Biodeterior. Biodegradation">
        <title>Physiological and genetic screening methods for the isolation of methyl tert-butyl ether-degrading bacteria for bioremediation purposes.</title>
        <authorList>
            <person name="Guisado I.M."/>
            <person name="Purswani J."/>
            <person name="Gonzalez Lopez J."/>
            <person name="Pozo C."/>
        </authorList>
    </citation>
    <scope>NUCLEOTIDE SEQUENCE [LARGE SCALE GENOMIC DNA]</scope>
    <source>
        <strain evidence="4 5">SH7</strain>
    </source>
</reference>
<dbReference type="Gene3D" id="3.30.360.10">
    <property type="entry name" value="Dihydrodipicolinate Reductase, domain 2"/>
    <property type="match status" value="1"/>
</dbReference>
<feature type="domain" description="Gfo/Idh/MocA-like oxidoreductase C-terminal" evidence="3">
    <location>
        <begin position="200"/>
        <end position="350"/>
    </location>
</feature>
<name>A0A0W1AZX0_9BACL</name>
<feature type="domain" description="Gfo/Idh/MocA-like oxidoreductase N-terminal" evidence="2">
    <location>
        <begin position="10"/>
        <end position="129"/>
    </location>
</feature>
<gene>
    <name evidence="4" type="ORF">UQ64_15545</name>
</gene>
<organism evidence="4 5">
    <name type="scientific">Paenibacillus etheri</name>
    <dbReference type="NCBI Taxonomy" id="1306852"/>
    <lineage>
        <taxon>Bacteria</taxon>
        <taxon>Bacillati</taxon>
        <taxon>Bacillota</taxon>
        <taxon>Bacilli</taxon>
        <taxon>Bacillales</taxon>
        <taxon>Paenibacillaceae</taxon>
        <taxon>Paenibacillus</taxon>
    </lineage>
</organism>
<evidence type="ECO:0000256" key="1">
    <source>
        <dbReference type="ARBA" id="ARBA00010928"/>
    </source>
</evidence>